<gene>
    <name evidence="1" type="ORF">DSAG12_04620</name>
</gene>
<evidence type="ECO:0000313" key="1">
    <source>
        <dbReference type="EMBL" id="XDF89345.1"/>
    </source>
</evidence>
<organism evidence="1 2">
    <name type="scientific">Promethearchaeum syntrophicum</name>
    <dbReference type="NCBI Taxonomy" id="2594042"/>
    <lineage>
        <taxon>Archaea</taxon>
        <taxon>Promethearchaeati</taxon>
        <taxon>Promethearchaeota</taxon>
        <taxon>Promethearchaeia</taxon>
        <taxon>Promethearchaeales</taxon>
        <taxon>Promethearchaeaceae</taxon>
        <taxon>Promethearchaeum</taxon>
    </lineage>
</organism>
<reference evidence="1 2" key="1">
    <citation type="journal article" date="2020" name="Nature">
        <title>Isolation of an archaeon at the prokaryote-eukaryote interface.</title>
        <authorList>
            <person name="Imachi H."/>
            <person name="Nobu M.K."/>
            <person name="Nakahara N."/>
            <person name="Morono Y."/>
            <person name="Ogawara M."/>
            <person name="Takaki Y."/>
            <person name="Takano Y."/>
            <person name="Uematsu K."/>
            <person name="Ikuta T."/>
            <person name="Ito M."/>
            <person name="Matsui Y."/>
            <person name="Miyazaki M."/>
            <person name="Murata K."/>
            <person name="Saito Y."/>
            <person name="Sakai S."/>
            <person name="Song C."/>
            <person name="Tasumi E."/>
            <person name="Yamanaka Y."/>
            <person name="Yamaguchi T."/>
            <person name="Kamagata Y."/>
            <person name="Tamaki H."/>
            <person name="Takai K."/>
        </authorList>
    </citation>
    <scope>NUCLEOTIDE SEQUENCE [LARGE SCALE GENOMIC DNA]</scope>
    <source>
        <strain evidence="1 2">MK-D1</strain>
    </source>
</reference>
<protein>
    <submittedName>
        <fullName evidence="1">Uncharacterized protein</fullName>
    </submittedName>
</protein>
<reference evidence="1 2" key="2">
    <citation type="journal article" date="2024" name="Int. J. Syst. Evol. Microbiol.">
        <title>Promethearchaeum syntrophicum gen. nov., sp. nov., an anaerobic, obligately syntrophic archaeon, the first isolate of the lineage 'Asgard' archaea, and proposal of the new archaeal phylum Promethearchaeota phyl. nov. and kingdom Promethearchaeati regn. nov.</title>
        <authorList>
            <person name="Imachi H."/>
            <person name="Nobu M.K."/>
            <person name="Kato S."/>
            <person name="Takaki Y."/>
            <person name="Miyazaki M."/>
            <person name="Miyata M."/>
            <person name="Ogawara M."/>
            <person name="Saito Y."/>
            <person name="Sakai S."/>
            <person name="Tahara Y.O."/>
            <person name="Takano Y."/>
            <person name="Tasumi E."/>
            <person name="Uematsu K."/>
            <person name="Yoshimura T."/>
            <person name="Itoh T."/>
            <person name="Ohkuma M."/>
            <person name="Takai K."/>
        </authorList>
    </citation>
    <scope>NUCLEOTIDE SEQUENCE [LARGE SCALE GENOMIC DNA]</scope>
    <source>
        <strain evidence="1 2">MK-D1</strain>
    </source>
</reference>
<keyword evidence="2" id="KW-1185">Reference proteome</keyword>
<evidence type="ECO:0000313" key="2">
    <source>
        <dbReference type="Proteomes" id="UP000321408"/>
    </source>
</evidence>
<sequence length="47" mass="5925">MQLVRQIQMNRSRLLDEISFRSKNLFNVATYKIRQRFFEEGKWIRYN</sequence>
<name>A0AC61ZU57_9ARCH</name>
<proteinExistence type="predicted"/>
<accession>A0AC61ZU57</accession>
<dbReference type="EMBL" id="CP042905">
    <property type="protein sequence ID" value="XDF89345.1"/>
    <property type="molecule type" value="Genomic_DNA"/>
</dbReference>
<dbReference type="Proteomes" id="UP000321408">
    <property type="component" value="Chromosome"/>
</dbReference>